<keyword evidence="10" id="KW-1185">Reference proteome</keyword>
<keyword evidence="5 7" id="KW-0175">Coiled coil</keyword>
<dbReference type="GO" id="GO:0000139">
    <property type="term" value="C:Golgi membrane"/>
    <property type="evidence" value="ECO:0007669"/>
    <property type="project" value="UniProtKB-SubCell"/>
</dbReference>
<evidence type="ECO:0000256" key="2">
    <source>
        <dbReference type="ARBA" id="ARBA00022692"/>
    </source>
</evidence>
<reference evidence="9 10" key="1">
    <citation type="submission" date="2017-07" db="EMBL/GenBank/DDBJ databases">
        <authorList>
            <person name="Talla V."/>
            <person name="Backstrom N."/>
        </authorList>
    </citation>
    <scope>NUCLEOTIDE SEQUENCE [LARGE SCALE GENOMIC DNA]</scope>
</reference>
<feature type="coiled-coil region" evidence="7">
    <location>
        <begin position="66"/>
        <end position="174"/>
    </location>
</feature>
<evidence type="ECO:0000256" key="6">
    <source>
        <dbReference type="ARBA" id="ARBA00023136"/>
    </source>
</evidence>
<evidence type="ECO:0000256" key="3">
    <source>
        <dbReference type="ARBA" id="ARBA00022989"/>
    </source>
</evidence>
<organism evidence="9 10">
    <name type="scientific">Leptidea sinapis</name>
    <dbReference type="NCBI Taxonomy" id="189913"/>
    <lineage>
        <taxon>Eukaryota</taxon>
        <taxon>Metazoa</taxon>
        <taxon>Ecdysozoa</taxon>
        <taxon>Arthropoda</taxon>
        <taxon>Hexapoda</taxon>
        <taxon>Insecta</taxon>
        <taxon>Pterygota</taxon>
        <taxon>Neoptera</taxon>
        <taxon>Endopterygota</taxon>
        <taxon>Lepidoptera</taxon>
        <taxon>Glossata</taxon>
        <taxon>Ditrysia</taxon>
        <taxon>Papilionoidea</taxon>
        <taxon>Pieridae</taxon>
        <taxon>Dismorphiinae</taxon>
        <taxon>Leptidea</taxon>
    </lineage>
</organism>
<feature type="compositionally biased region" description="Basic and acidic residues" evidence="8">
    <location>
        <begin position="217"/>
        <end position="228"/>
    </location>
</feature>
<evidence type="ECO:0000256" key="4">
    <source>
        <dbReference type="ARBA" id="ARBA00023034"/>
    </source>
</evidence>
<protein>
    <submittedName>
        <fullName evidence="9">Uncharacterized protein</fullName>
    </submittedName>
</protein>
<name>A0A5E4QCW0_9NEOP</name>
<dbReference type="Pfam" id="PF09787">
    <property type="entry name" value="Golgin_A5"/>
    <property type="match status" value="1"/>
</dbReference>
<evidence type="ECO:0000313" key="10">
    <source>
        <dbReference type="Proteomes" id="UP000324832"/>
    </source>
</evidence>
<keyword evidence="2" id="KW-0812">Transmembrane</keyword>
<keyword evidence="6" id="KW-0472">Membrane</keyword>
<evidence type="ECO:0000256" key="5">
    <source>
        <dbReference type="ARBA" id="ARBA00023054"/>
    </source>
</evidence>
<dbReference type="GO" id="GO:0007030">
    <property type="term" value="P:Golgi organization"/>
    <property type="evidence" value="ECO:0007669"/>
    <property type="project" value="InterPro"/>
</dbReference>
<feature type="region of interest" description="Disordered" evidence="8">
    <location>
        <begin position="217"/>
        <end position="239"/>
    </location>
</feature>
<dbReference type="EMBL" id="FZQP02002225">
    <property type="protein sequence ID" value="VVC95121.1"/>
    <property type="molecule type" value="Genomic_DNA"/>
</dbReference>
<evidence type="ECO:0000256" key="7">
    <source>
        <dbReference type="SAM" id="Coils"/>
    </source>
</evidence>
<evidence type="ECO:0000256" key="8">
    <source>
        <dbReference type="SAM" id="MobiDB-lite"/>
    </source>
</evidence>
<evidence type="ECO:0000313" key="9">
    <source>
        <dbReference type="EMBL" id="VVC95121.1"/>
    </source>
</evidence>
<proteinExistence type="predicted"/>
<accession>A0A5E4QCW0</accession>
<gene>
    <name evidence="9" type="ORF">LSINAPIS_LOCUS6911</name>
</gene>
<dbReference type="Gene3D" id="1.10.287.1490">
    <property type="match status" value="1"/>
</dbReference>
<evidence type="ECO:0000256" key="1">
    <source>
        <dbReference type="ARBA" id="ARBA00004394"/>
    </source>
</evidence>
<dbReference type="AlphaFoldDB" id="A0A5E4QCW0"/>
<dbReference type="Proteomes" id="UP000324832">
    <property type="component" value="Unassembled WGS sequence"/>
</dbReference>
<dbReference type="InterPro" id="IPR019177">
    <property type="entry name" value="Golgin_subfamily_A_member_5"/>
</dbReference>
<feature type="region of interest" description="Disordered" evidence="8">
    <location>
        <begin position="1"/>
        <end position="23"/>
    </location>
</feature>
<sequence length="252" mass="28930">MKLEKDLKHTQSRITELESELEKSKSECGRLEKEWESYKHRVKNMLNAKDGEIKALRDGVNLSEDTKELIVQIDKIKEERDSLSEAITSIRKECTEMNQHMRHLETRHSAAERMAIALRDALKEERSARNKAEAQANAIGKDLQAMHVEMSQTIANLRTALQHKEQEIMNMMEASAPTSDSSALNVGDYDFMHSIDNDKINYLTQMLVQKQGKIDTRNSRLRWPRPEHSTASSAFKKKLVGPDKLRLSPSCR</sequence>
<comment type="subcellular location">
    <subcellularLocation>
        <location evidence="1">Golgi apparatus membrane</location>
    </subcellularLocation>
</comment>
<keyword evidence="4" id="KW-0333">Golgi apparatus</keyword>
<keyword evidence="3" id="KW-1133">Transmembrane helix</keyword>